<name>A0A1H3HN92_9PROT</name>
<dbReference type="OrthoDB" id="8546684at2"/>
<evidence type="ECO:0000256" key="1">
    <source>
        <dbReference type="SAM" id="MobiDB-lite"/>
    </source>
</evidence>
<dbReference type="EMBL" id="FNOY01000021">
    <property type="protein sequence ID" value="SDY16971.1"/>
    <property type="molecule type" value="Genomic_DNA"/>
</dbReference>
<dbReference type="Proteomes" id="UP000198640">
    <property type="component" value="Unassembled WGS sequence"/>
</dbReference>
<organism evidence="2 3">
    <name type="scientific">Nitrosomonas halophila</name>
    <dbReference type="NCBI Taxonomy" id="44576"/>
    <lineage>
        <taxon>Bacteria</taxon>
        <taxon>Pseudomonadati</taxon>
        <taxon>Pseudomonadota</taxon>
        <taxon>Betaproteobacteria</taxon>
        <taxon>Nitrosomonadales</taxon>
        <taxon>Nitrosomonadaceae</taxon>
        <taxon>Nitrosomonas</taxon>
    </lineage>
</organism>
<protein>
    <submittedName>
        <fullName evidence="2">Uncharacterized protein</fullName>
    </submittedName>
</protein>
<feature type="compositionally biased region" description="Polar residues" evidence="1">
    <location>
        <begin position="9"/>
        <end position="23"/>
    </location>
</feature>
<feature type="region of interest" description="Disordered" evidence="1">
    <location>
        <begin position="1"/>
        <end position="23"/>
    </location>
</feature>
<dbReference type="RefSeq" id="WP_143032297.1">
    <property type="nucleotide sequence ID" value="NZ_FNOY01000021.1"/>
</dbReference>
<dbReference type="STRING" id="44576.SAMN05421881_10214"/>
<accession>A0A1H3HN92</accession>
<evidence type="ECO:0000313" key="2">
    <source>
        <dbReference type="EMBL" id="SDY16971.1"/>
    </source>
</evidence>
<evidence type="ECO:0000313" key="3">
    <source>
        <dbReference type="Proteomes" id="UP000198640"/>
    </source>
</evidence>
<gene>
    <name evidence="2" type="ORF">SAMN05421881_10214</name>
</gene>
<sequence>MSDKKMQEPSDQSLANDQIHNTPQPIRRKLLKGTVAVPVIMTLHSGAALARTSNLVGAAVDSETAKIGDQYICAHNADLDPSGKYDLGDSPQLELVENVEECLGTLDEPRSGILISVSAYNSLQGRGFSTDL</sequence>
<dbReference type="AlphaFoldDB" id="A0A1H3HN92"/>
<keyword evidence="3" id="KW-1185">Reference proteome</keyword>
<proteinExistence type="predicted"/>
<reference evidence="2 3" key="1">
    <citation type="submission" date="2016-10" db="EMBL/GenBank/DDBJ databases">
        <authorList>
            <person name="de Groot N.N."/>
        </authorList>
    </citation>
    <scope>NUCLEOTIDE SEQUENCE [LARGE SCALE GENOMIC DNA]</scope>
    <source>
        <strain evidence="2 3">Nm1</strain>
    </source>
</reference>